<keyword evidence="3" id="KW-0050">Antiport</keyword>
<dbReference type="KEGG" id="obg:Verru16b_01462"/>
<dbReference type="Pfam" id="PF01554">
    <property type="entry name" value="MatE"/>
    <property type="match status" value="2"/>
</dbReference>
<keyword evidence="11" id="KW-1185">Reference proteome</keyword>
<dbReference type="CDD" id="cd13131">
    <property type="entry name" value="MATE_NorM_like"/>
    <property type="match status" value="1"/>
</dbReference>
<evidence type="ECO:0000256" key="7">
    <source>
        <dbReference type="ARBA" id="ARBA00023065"/>
    </source>
</evidence>
<sequence length="437" mass="45957">MVKLSAITRELRLTLALALPMIVGQVSQMLIGITDAALIGRVGTVELAAAAFTHGVFGLFYIVGIGLLLPVGVFTARDHGAGDPAACGGWLKHGRALALMAGGAAFLLLAGLSTQLHRFGQPPEVVAVVRPFFLLCSLSLIPVFYFQVQRQYLDALGRPWVGTSIMLADVALNALLNWMFIWGNLGAPALGFTGSGVATLLARILAVAAIAIWLRREQAPAGRLEQAKFRAMMQMGVPAAGSLLFESGAFTAAALMMGWLGATALAAHQIALSCAAFTFMVPLGLAMATSIRISKARGEGRPEVLRAIGFGSLGLSSLVMLSFATVFTLAGTLLARGFTPDGPVVELAARLLVVAAVFQLFDGGQVVAAGALRGMTDVKIPTVITFIAYWVLSLPVAYLLAFHTPLGPIGIWSGLAIGLACAAVLLVWRFHRLTRLR</sequence>
<proteinExistence type="predicted"/>
<evidence type="ECO:0000256" key="1">
    <source>
        <dbReference type="ARBA" id="ARBA00004651"/>
    </source>
</evidence>
<dbReference type="EMBL" id="CP016094">
    <property type="protein sequence ID" value="AOS44400.1"/>
    <property type="molecule type" value="Genomic_DNA"/>
</dbReference>
<dbReference type="InterPro" id="IPR048279">
    <property type="entry name" value="MdtK-like"/>
</dbReference>
<dbReference type="PATRIC" id="fig|1838286.3.peg.1477"/>
<evidence type="ECO:0000256" key="4">
    <source>
        <dbReference type="ARBA" id="ARBA00022475"/>
    </source>
</evidence>
<dbReference type="GO" id="GO:0006811">
    <property type="term" value="P:monoatomic ion transport"/>
    <property type="evidence" value="ECO:0007669"/>
    <property type="project" value="UniProtKB-KW"/>
</dbReference>
<dbReference type="AlphaFoldDB" id="A0A1D8AU54"/>
<organism evidence="10 11">
    <name type="scientific">Lacunisphaera limnophila</name>
    <dbReference type="NCBI Taxonomy" id="1838286"/>
    <lineage>
        <taxon>Bacteria</taxon>
        <taxon>Pseudomonadati</taxon>
        <taxon>Verrucomicrobiota</taxon>
        <taxon>Opitutia</taxon>
        <taxon>Opitutales</taxon>
        <taxon>Opitutaceae</taxon>
        <taxon>Lacunisphaera</taxon>
    </lineage>
</organism>
<protein>
    <recommendedName>
        <fullName evidence="9">Multidrug-efflux transporter</fullName>
    </recommendedName>
</protein>
<evidence type="ECO:0000256" key="5">
    <source>
        <dbReference type="ARBA" id="ARBA00022692"/>
    </source>
</evidence>
<dbReference type="NCBIfam" id="TIGR00797">
    <property type="entry name" value="matE"/>
    <property type="match status" value="1"/>
</dbReference>
<keyword evidence="4" id="KW-1003">Cell membrane</keyword>
<dbReference type="GO" id="GO:0015297">
    <property type="term" value="F:antiporter activity"/>
    <property type="evidence" value="ECO:0007669"/>
    <property type="project" value="UniProtKB-KW"/>
</dbReference>
<evidence type="ECO:0000256" key="2">
    <source>
        <dbReference type="ARBA" id="ARBA00022448"/>
    </source>
</evidence>
<dbReference type="PIRSF" id="PIRSF006603">
    <property type="entry name" value="DinF"/>
    <property type="match status" value="1"/>
</dbReference>
<reference evidence="10 11" key="1">
    <citation type="submission" date="2016-06" db="EMBL/GenBank/DDBJ databases">
        <title>Three novel species with peptidoglycan cell walls form the new genus Lacunisphaera gen. nov. in the family Opitutaceae of the verrucomicrobial subdivision 4.</title>
        <authorList>
            <person name="Rast P."/>
            <person name="Gloeckner I."/>
            <person name="Jogler M."/>
            <person name="Boedeker C."/>
            <person name="Jeske O."/>
            <person name="Wiegand S."/>
            <person name="Reinhardt R."/>
            <person name="Schumann P."/>
            <person name="Rohde M."/>
            <person name="Spring S."/>
            <person name="Gloeckner F.O."/>
            <person name="Jogler C."/>
        </authorList>
    </citation>
    <scope>NUCLEOTIDE SEQUENCE [LARGE SCALE GENOMIC DNA]</scope>
    <source>
        <strain evidence="10 11">IG16b</strain>
    </source>
</reference>
<dbReference type="InterPro" id="IPR002528">
    <property type="entry name" value="MATE_fam"/>
</dbReference>
<dbReference type="RefSeq" id="WP_237023483.1">
    <property type="nucleotide sequence ID" value="NZ_CP016094.1"/>
</dbReference>
<keyword evidence="5" id="KW-0812">Transmembrane</keyword>
<comment type="subcellular location">
    <subcellularLocation>
        <location evidence="1">Cell membrane</location>
        <topology evidence="1">Multi-pass membrane protein</topology>
    </subcellularLocation>
</comment>
<keyword evidence="6" id="KW-1133">Transmembrane helix</keyword>
<evidence type="ECO:0000256" key="3">
    <source>
        <dbReference type="ARBA" id="ARBA00022449"/>
    </source>
</evidence>
<dbReference type="InterPro" id="IPR050222">
    <property type="entry name" value="MATE_MdtK"/>
</dbReference>
<gene>
    <name evidence="10" type="primary">norM_1</name>
    <name evidence="10" type="ORF">Verru16b_01462</name>
</gene>
<evidence type="ECO:0000256" key="8">
    <source>
        <dbReference type="ARBA" id="ARBA00023136"/>
    </source>
</evidence>
<dbReference type="PANTHER" id="PTHR43298:SF2">
    <property type="entry name" value="FMN_FAD EXPORTER YEEO-RELATED"/>
    <property type="match status" value="1"/>
</dbReference>
<keyword evidence="7" id="KW-0406">Ion transport</keyword>
<keyword evidence="2" id="KW-0813">Transport</keyword>
<evidence type="ECO:0000313" key="10">
    <source>
        <dbReference type="EMBL" id="AOS44400.1"/>
    </source>
</evidence>
<evidence type="ECO:0000313" key="11">
    <source>
        <dbReference type="Proteomes" id="UP000095228"/>
    </source>
</evidence>
<evidence type="ECO:0000256" key="6">
    <source>
        <dbReference type="ARBA" id="ARBA00022989"/>
    </source>
</evidence>
<evidence type="ECO:0000256" key="9">
    <source>
        <dbReference type="ARBA" id="ARBA00031636"/>
    </source>
</evidence>
<dbReference type="GO" id="GO:0042910">
    <property type="term" value="F:xenobiotic transmembrane transporter activity"/>
    <property type="evidence" value="ECO:0007669"/>
    <property type="project" value="InterPro"/>
</dbReference>
<dbReference type="Proteomes" id="UP000095228">
    <property type="component" value="Chromosome"/>
</dbReference>
<dbReference type="PANTHER" id="PTHR43298">
    <property type="entry name" value="MULTIDRUG RESISTANCE PROTEIN NORM-RELATED"/>
    <property type="match status" value="1"/>
</dbReference>
<name>A0A1D8AU54_9BACT</name>
<dbReference type="STRING" id="1838286.Verru16b_01462"/>
<dbReference type="GO" id="GO:0005886">
    <property type="term" value="C:plasma membrane"/>
    <property type="evidence" value="ECO:0007669"/>
    <property type="project" value="UniProtKB-SubCell"/>
</dbReference>
<accession>A0A1D8AU54</accession>
<keyword evidence="8" id="KW-0472">Membrane</keyword>